<proteinExistence type="predicted"/>
<sequence>MSNTLRLSKKVLTYAVVAATILWSVGFAAIAAPLAASAADTTVTLTAGDSIQNASSKAVFYYSADGKRYTYPTGSVYLSWYSNWNGVKKISDAQMGGIAIGGTVAYRPGTRLVKIATAPATYAVEPGGTIRQIPDEATAVALFGSKWNKTIDDVDPSIFPYVYKIGTALATGEYPNGAVVKDVAGDVWLIGAGKTKVKVTSAGQTANWVQSKFVVSTTVDLSGYPAGTEVTAKVDSWTTIAGSGAPVGTGTTPPVVTSPIGTGLTVALNGTQPAAATIVTDSADGAQSLIPALDVNFTASADGDVKVKTVAVTRGGVSADTDVVAMFLYDGETQVGSSPSIATKKFTFTNSGGLFTVAKGTTKKITVKFDLLNAGSAGKVINLSLAASADVVSDGAVVNGSFPLASNNFTTAAVTDLGKFTLTNISPTAAANVNAGSTGYEVWRLQAVTQDQDVELRKVKFTVVGSVNVGDLKNFGLWDGAKQIGATVAEMAADKTITIDVTVAPYVFAKGVTRTLSLKADVIGGSTRTFRTSIQGAGDLVVYDKGYGVFLKHAGSDTFTVLQPNDGAASPTAVSYTVSTGTLSVTVATDSPTGNVASSTTAVTLGKFNFVAAGEDVKVTSLVVNCSDSTNTKTIKNLKVLWDGSQVGSTVATSAACDGAADNTFTLGSTMIARVGKTSVLTVQGDITGTTTSGETLSVNVETGSSNATTLTSLTTLNTGSGTGRTLTIAAGTVSVSLNSSFGNKSSTNPTGTINAAGVKLGSFVITGGAGEDADVSQIALVDVSTALNLNTYTQNVKLMHNGVQIAPTLASPASAASAVQTHTFNVSPSITVPAGGQYVVDVVADLKATQTSAAAIITTGAITASGHTTGTSANYSTAVTLQQSYIASAGGLAITISSDTPLPTNLLMGATDQTLAKFQFTASSTEPINITQLVLSSAFTSAATGTLKNVRLYDDAGTLIGTVAGFDATQASNTNSTGTFAGAKFTGLSLVIPAGVTKVITVKADLANYVDLGVTTTGQAFKLAFLTDYDGPTAGFQLPVTGTGGQSGVALATTNTYLVAATESVAWNNSTTSATAAATALPTAGVSTNAAYIITDANEFVLYRTKLTIAWDATTFNQAAATSGNSAQIIGKFVVSNAANAGSYAATLDNLNFTISTTLSITATNTAALNVYKDSLSTTALATTTFAAGEVSGQTGSTYTAFNTAFDWAVETASSNSLTDTEIAAGGSKTIFVTLDTSNMTGASQSTRNLTLGIAQIGTGYSAARRQEITSRFGMVWSDNGVNSNTGGGISNIVASDNLLPLLSKTWTYSF</sequence>
<evidence type="ECO:0000313" key="2">
    <source>
        <dbReference type="EMBL" id="KKU14163.1"/>
    </source>
</evidence>
<feature type="chain" id="PRO_5002539199" description="Cell wall surface anchor family protein" evidence="1">
    <location>
        <begin position="39"/>
        <end position="1312"/>
    </location>
</feature>
<comment type="caution">
    <text evidence="2">The sequence shown here is derived from an EMBL/GenBank/DDBJ whole genome shotgun (WGS) entry which is preliminary data.</text>
</comment>
<evidence type="ECO:0008006" key="4">
    <source>
        <dbReference type="Google" id="ProtNLM"/>
    </source>
</evidence>
<evidence type="ECO:0000256" key="1">
    <source>
        <dbReference type="SAM" id="SignalP"/>
    </source>
</evidence>
<protein>
    <recommendedName>
        <fullName evidence="4">Cell wall surface anchor family protein</fullName>
    </recommendedName>
</protein>
<reference evidence="2 3" key="1">
    <citation type="journal article" date="2015" name="Nature">
        <title>rRNA introns, odd ribosomes, and small enigmatic genomes across a large radiation of phyla.</title>
        <authorList>
            <person name="Brown C.T."/>
            <person name="Hug L.A."/>
            <person name="Thomas B.C."/>
            <person name="Sharon I."/>
            <person name="Castelle C.J."/>
            <person name="Singh A."/>
            <person name="Wilkins M.J."/>
            <person name="Williams K.H."/>
            <person name="Banfield J.F."/>
        </authorList>
    </citation>
    <scope>NUCLEOTIDE SEQUENCE [LARGE SCALE GENOMIC DNA]</scope>
</reference>
<name>A0A0G1Q8Y2_9BACT</name>
<gene>
    <name evidence="2" type="ORF">UX20_C0005G0011</name>
</gene>
<dbReference type="Proteomes" id="UP000034911">
    <property type="component" value="Unassembled WGS sequence"/>
</dbReference>
<accession>A0A0G1Q8Y2</accession>
<evidence type="ECO:0000313" key="3">
    <source>
        <dbReference type="Proteomes" id="UP000034911"/>
    </source>
</evidence>
<feature type="signal peptide" evidence="1">
    <location>
        <begin position="1"/>
        <end position="38"/>
    </location>
</feature>
<dbReference type="EMBL" id="LCLH01000005">
    <property type="protein sequence ID" value="KKU14163.1"/>
    <property type="molecule type" value="Genomic_DNA"/>
</dbReference>
<keyword evidence="1" id="KW-0732">Signal</keyword>
<organism evidence="2 3">
    <name type="scientific">Candidatus Magasanikbacteria bacterium GW2011_GWC2_45_8</name>
    <dbReference type="NCBI Taxonomy" id="1619050"/>
    <lineage>
        <taxon>Bacteria</taxon>
        <taxon>Candidatus Magasanikiibacteriota</taxon>
    </lineage>
</organism>
<dbReference type="STRING" id="1619050.UX20_C0005G0011"/>